<dbReference type="GO" id="GO:0005524">
    <property type="term" value="F:ATP binding"/>
    <property type="evidence" value="ECO:0007669"/>
    <property type="project" value="UniProtKB-KW"/>
</dbReference>
<dbReference type="Gene3D" id="3.40.50.300">
    <property type="entry name" value="P-loop containing nucleotide triphosphate hydrolases"/>
    <property type="match status" value="1"/>
</dbReference>
<accession>F4LN18</accession>
<dbReference type="Pfam" id="PF00005">
    <property type="entry name" value="ABC_tran"/>
    <property type="match status" value="1"/>
</dbReference>
<feature type="domain" description="ABC transporter" evidence="3">
    <location>
        <begin position="2"/>
        <end position="267"/>
    </location>
</feature>
<dbReference type="STRING" id="906968.Trebr_0357"/>
<protein>
    <submittedName>
        <fullName evidence="4">Phosphonate-transporting ATPase</fullName>
        <ecNumber evidence="4">3.6.3.28</ecNumber>
    </submittedName>
</protein>
<proteinExistence type="predicted"/>
<dbReference type="OrthoDB" id="9776369at2"/>
<keyword evidence="5" id="KW-1185">Reference proteome</keyword>
<dbReference type="GO" id="GO:0022857">
    <property type="term" value="F:transmembrane transporter activity"/>
    <property type="evidence" value="ECO:0007669"/>
    <property type="project" value="TreeGrafter"/>
</dbReference>
<dbReference type="InterPro" id="IPR017871">
    <property type="entry name" value="ABC_transporter-like_CS"/>
</dbReference>
<dbReference type="EC" id="3.6.3.28" evidence="4"/>
<dbReference type="PANTHER" id="PTHR24220">
    <property type="entry name" value="IMPORT ATP-BINDING PROTEIN"/>
    <property type="match status" value="1"/>
</dbReference>
<dbReference type="InterPro" id="IPR027417">
    <property type="entry name" value="P-loop_NTPase"/>
</dbReference>
<dbReference type="InterPro" id="IPR015854">
    <property type="entry name" value="ABC_transpr_LolD-like"/>
</dbReference>
<evidence type="ECO:0000313" key="5">
    <source>
        <dbReference type="Proteomes" id="UP000006546"/>
    </source>
</evidence>
<dbReference type="PROSITE" id="PS50893">
    <property type="entry name" value="ABC_TRANSPORTER_2"/>
    <property type="match status" value="1"/>
</dbReference>
<keyword evidence="1" id="KW-0547">Nucleotide-binding</keyword>
<dbReference type="KEGG" id="tbe:Trebr_0357"/>
<keyword evidence="2" id="KW-0067">ATP-binding</keyword>
<dbReference type="GO" id="GO:0005886">
    <property type="term" value="C:plasma membrane"/>
    <property type="evidence" value="ECO:0007669"/>
    <property type="project" value="TreeGrafter"/>
</dbReference>
<dbReference type="PANTHER" id="PTHR24220:SF692">
    <property type="entry name" value="ABC TRANSPORTER DOMAIN-CONTAINING PROTEIN"/>
    <property type="match status" value="1"/>
</dbReference>
<sequence length="282" mass="31454">MLTLENIGMTFAAGTPDENVALKNINLSVNKGDFITVIGSNGAGKSTLYNVIAGTLTPTNGRILLDMPQITATQISAPRAKMPDGQRDITRDREYRRAHYIGRIFQNPLLGTAGKMTLEDNMMICSRKGYKGLKISLNNKTRNYFRSRLTELNMGLENRLHDNVEQFSGGQRQALTLLMVVMSKPALLLLDEHTAALDPANADIVMNLTLKFAKEYGLTVMMITHNMNHALEYGNRLLMMDAGSIILDINAQEKERLTLDDLIERFRSIKNPNAASDRILLQ</sequence>
<dbReference type="RefSeq" id="WP_013757523.1">
    <property type="nucleotide sequence ID" value="NC_015500.1"/>
</dbReference>
<reference evidence="5" key="1">
    <citation type="submission" date="2011-04" db="EMBL/GenBank/DDBJ databases">
        <title>The complete genome of Treponema brennaborense DSM 12168.</title>
        <authorList>
            <person name="Lucas S."/>
            <person name="Han J."/>
            <person name="Lapidus A."/>
            <person name="Bruce D."/>
            <person name="Goodwin L."/>
            <person name="Pitluck S."/>
            <person name="Peters L."/>
            <person name="Kyrpides N."/>
            <person name="Mavromatis K."/>
            <person name="Ivanova N."/>
            <person name="Mikhailova N."/>
            <person name="Pagani I."/>
            <person name="Teshima H."/>
            <person name="Detter J.C."/>
            <person name="Tapia R."/>
            <person name="Han C."/>
            <person name="Land M."/>
            <person name="Hauser L."/>
            <person name="Markowitz V."/>
            <person name="Cheng J.-F."/>
            <person name="Hugenholtz P."/>
            <person name="Woyke T."/>
            <person name="Wu D."/>
            <person name="Gronow S."/>
            <person name="Wellnitz S."/>
            <person name="Brambilla E."/>
            <person name="Klenk H.-P."/>
            <person name="Eisen J.A."/>
        </authorList>
    </citation>
    <scope>NUCLEOTIDE SEQUENCE [LARGE SCALE GENOMIC DNA]</scope>
    <source>
        <strain evidence="5">DSM 12168 / CIP 105900 / DD5/3</strain>
    </source>
</reference>
<evidence type="ECO:0000256" key="1">
    <source>
        <dbReference type="ARBA" id="ARBA00022741"/>
    </source>
</evidence>
<name>F4LN18_TREBD</name>
<evidence type="ECO:0000256" key="2">
    <source>
        <dbReference type="ARBA" id="ARBA00022840"/>
    </source>
</evidence>
<organism evidence="4 5">
    <name type="scientific">Treponema brennaborense (strain DSM 12168 / CIP 105900 / DD5/3)</name>
    <dbReference type="NCBI Taxonomy" id="906968"/>
    <lineage>
        <taxon>Bacteria</taxon>
        <taxon>Pseudomonadati</taxon>
        <taxon>Spirochaetota</taxon>
        <taxon>Spirochaetia</taxon>
        <taxon>Spirochaetales</taxon>
        <taxon>Treponemataceae</taxon>
        <taxon>Treponema</taxon>
    </lineage>
</organism>
<evidence type="ECO:0000259" key="3">
    <source>
        <dbReference type="PROSITE" id="PS50893"/>
    </source>
</evidence>
<dbReference type="GO" id="GO:0016887">
    <property type="term" value="F:ATP hydrolysis activity"/>
    <property type="evidence" value="ECO:0007669"/>
    <property type="project" value="InterPro"/>
</dbReference>
<evidence type="ECO:0000313" key="4">
    <source>
        <dbReference type="EMBL" id="AEE15804.1"/>
    </source>
</evidence>
<dbReference type="InterPro" id="IPR003593">
    <property type="entry name" value="AAA+_ATPase"/>
</dbReference>
<dbReference type="InterPro" id="IPR003439">
    <property type="entry name" value="ABC_transporter-like_ATP-bd"/>
</dbReference>
<dbReference type="eggNOG" id="COG1101">
    <property type="taxonomic scope" value="Bacteria"/>
</dbReference>
<dbReference type="AlphaFoldDB" id="F4LN18"/>
<dbReference type="PROSITE" id="PS00211">
    <property type="entry name" value="ABC_TRANSPORTER_1"/>
    <property type="match status" value="1"/>
</dbReference>
<dbReference type="SMART" id="SM00382">
    <property type="entry name" value="AAA"/>
    <property type="match status" value="1"/>
</dbReference>
<gene>
    <name evidence="4" type="ordered locus">Trebr_0357</name>
</gene>
<dbReference type="SUPFAM" id="SSF52540">
    <property type="entry name" value="P-loop containing nucleoside triphosphate hydrolases"/>
    <property type="match status" value="1"/>
</dbReference>
<dbReference type="HOGENOM" id="CLU_000604_1_22_12"/>
<keyword evidence="4" id="KW-0378">Hydrolase</keyword>
<dbReference type="EMBL" id="CP002696">
    <property type="protein sequence ID" value="AEE15804.1"/>
    <property type="molecule type" value="Genomic_DNA"/>
</dbReference>
<dbReference type="Proteomes" id="UP000006546">
    <property type="component" value="Chromosome"/>
</dbReference>